<evidence type="ECO:0000256" key="4">
    <source>
        <dbReference type="ARBA" id="ARBA00022792"/>
    </source>
</evidence>
<dbReference type="AlphaFoldDB" id="A0A9N9GDD9"/>
<evidence type="ECO:0000256" key="10">
    <source>
        <dbReference type="SAM" id="MobiDB-lite"/>
    </source>
</evidence>
<evidence type="ECO:0000313" key="11">
    <source>
        <dbReference type="EMBL" id="CAG8602256.1"/>
    </source>
</evidence>
<dbReference type="InterPro" id="IPR038532">
    <property type="entry name" value="NDUFS4-like_sf"/>
</dbReference>
<keyword evidence="5 9" id="KW-0809">Transit peptide</keyword>
<reference evidence="11" key="1">
    <citation type="submission" date="2021-06" db="EMBL/GenBank/DDBJ databases">
        <authorList>
            <person name="Kallberg Y."/>
            <person name="Tangrot J."/>
            <person name="Rosling A."/>
        </authorList>
    </citation>
    <scope>NUCLEOTIDE SEQUENCE</scope>
    <source>
        <strain evidence="11">BR232B</strain>
    </source>
</reference>
<evidence type="ECO:0000256" key="9">
    <source>
        <dbReference type="RuleBase" id="RU367010"/>
    </source>
</evidence>
<comment type="caution">
    <text evidence="11">The sequence shown here is derived from an EMBL/GenBank/DDBJ whole genome shotgun (WGS) entry which is preliminary data.</text>
</comment>
<evidence type="ECO:0000256" key="2">
    <source>
        <dbReference type="ARBA" id="ARBA00022448"/>
    </source>
</evidence>
<feature type="compositionally biased region" description="Basic and acidic residues" evidence="10">
    <location>
        <begin position="36"/>
        <end position="52"/>
    </location>
</feature>
<comment type="function">
    <text evidence="9">Accessory subunit of the mitochondrial membrane respiratory chain NADH dehydrogenase (Complex I), that is believed not to be involved in catalysis. Complex I functions in the transfer of electrons from NADH to the respiratory chain. The immediate electron acceptor for the enzyme is believed to be ubiquinone.</text>
</comment>
<evidence type="ECO:0000256" key="1">
    <source>
        <dbReference type="ARBA" id="ARBA00005882"/>
    </source>
</evidence>
<dbReference type="Proteomes" id="UP000789739">
    <property type="component" value="Unassembled WGS sequence"/>
</dbReference>
<keyword evidence="8 9" id="KW-0472">Membrane</keyword>
<organism evidence="11 12">
    <name type="scientific">Paraglomus brasilianum</name>
    <dbReference type="NCBI Taxonomy" id="144538"/>
    <lineage>
        <taxon>Eukaryota</taxon>
        <taxon>Fungi</taxon>
        <taxon>Fungi incertae sedis</taxon>
        <taxon>Mucoromycota</taxon>
        <taxon>Glomeromycotina</taxon>
        <taxon>Glomeromycetes</taxon>
        <taxon>Paraglomerales</taxon>
        <taxon>Paraglomeraceae</taxon>
        <taxon>Paraglomus</taxon>
    </lineage>
</organism>
<evidence type="ECO:0000313" key="12">
    <source>
        <dbReference type="Proteomes" id="UP000789739"/>
    </source>
</evidence>
<evidence type="ECO:0000256" key="5">
    <source>
        <dbReference type="ARBA" id="ARBA00022946"/>
    </source>
</evidence>
<dbReference type="Gene3D" id="3.30.160.190">
    <property type="entry name" value="atu1810 like domain"/>
    <property type="match status" value="1"/>
</dbReference>
<dbReference type="Pfam" id="PF04800">
    <property type="entry name" value="NDUS4"/>
    <property type="match status" value="1"/>
</dbReference>
<dbReference type="OrthoDB" id="3089at2759"/>
<dbReference type="InterPro" id="IPR006885">
    <property type="entry name" value="NADH_UbQ_FeS_4_mit-like"/>
</dbReference>
<evidence type="ECO:0000256" key="6">
    <source>
        <dbReference type="ARBA" id="ARBA00022982"/>
    </source>
</evidence>
<evidence type="ECO:0000256" key="8">
    <source>
        <dbReference type="ARBA" id="ARBA00023136"/>
    </source>
</evidence>
<keyword evidence="4 9" id="KW-0999">Mitochondrion inner membrane</keyword>
<name>A0A9N9GDD9_9GLOM</name>
<evidence type="ECO:0000256" key="7">
    <source>
        <dbReference type="ARBA" id="ARBA00023128"/>
    </source>
</evidence>
<dbReference type="GO" id="GO:0005743">
    <property type="term" value="C:mitochondrial inner membrane"/>
    <property type="evidence" value="ECO:0007669"/>
    <property type="project" value="UniProtKB-SubCell"/>
</dbReference>
<keyword evidence="3 9" id="KW-0679">Respiratory chain</keyword>
<dbReference type="PANTHER" id="PTHR12219">
    <property type="entry name" value="NADH-UBIQUINONE OXIDOREDUCTASE"/>
    <property type="match status" value="1"/>
</dbReference>
<keyword evidence="12" id="KW-1185">Reference proteome</keyword>
<protein>
    <recommendedName>
        <fullName evidence="9">NADH dehydrogenase [ubiquinone] iron-sulfur protein 4, mitochondrial</fullName>
    </recommendedName>
</protein>
<keyword evidence="7 9" id="KW-0496">Mitochondrion</keyword>
<dbReference type="EMBL" id="CAJVPI010001236">
    <property type="protein sequence ID" value="CAG8602256.1"/>
    <property type="molecule type" value="Genomic_DNA"/>
</dbReference>
<evidence type="ECO:0000256" key="3">
    <source>
        <dbReference type="ARBA" id="ARBA00022660"/>
    </source>
</evidence>
<sequence length="178" mass="20289">MAVRLACQRGLLCSLLYPPSRLSAATSLRSYSTNLPEKEESKEEKSQSLTKTESKEVLAADVVSGAPENLKFRTVRIFNPARTAMQSGTHNTKQWRIDFDILEGGGRWENPLMGWMSSADPVQAIQMKFATKEDAIFFAEKQGWDYYVQEPHKENFVKKVYADNYKYSPGKLRIIKTK</sequence>
<dbReference type="FunFam" id="3.30.160.190:FF:000001">
    <property type="entry name" value="NADH-ubiquinone oxidoreductase 21 kDa subunit mitochondrial"/>
    <property type="match status" value="1"/>
</dbReference>
<keyword evidence="2 9" id="KW-0813">Transport</keyword>
<dbReference type="PANTHER" id="PTHR12219:SF8">
    <property type="entry name" value="NADH DEHYDROGENASE [UBIQUINONE] IRON-SULFUR PROTEIN 4, MITOCHONDRIAL"/>
    <property type="match status" value="1"/>
</dbReference>
<dbReference type="GO" id="GO:0022900">
    <property type="term" value="P:electron transport chain"/>
    <property type="evidence" value="ECO:0007669"/>
    <property type="project" value="InterPro"/>
</dbReference>
<comment type="similarity">
    <text evidence="1 9">Belongs to the complex I NDUFS4 subunit family.</text>
</comment>
<keyword evidence="6 9" id="KW-0249">Electron transport</keyword>
<feature type="region of interest" description="Disordered" evidence="10">
    <location>
        <begin position="31"/>
        <end position="52"/>
    </location>
</feature>
<gene>
    <name evidence="11" type="ORF">PBRASI_LOCUS7708</name>
</gene>
<proteinExistence type="inferred from homology"/>
<accession>A0A9N9GDD9</accession>
<comment type="subcellular location">
    <subcellularLocation>
        <location evidence="9">Mitochondrion inner membrane</location>
        <topology evidence="9">Peripheral membrane protein</topology>
        <orientation evidence="9">Matrix side</orientation>
    </subcellularLocation>
</comment>